<dbReference type="Proteomes" id="UP000313231">
    <property type="component" value="Unassembled WGS sequence"/>
</dbReference>
<dbReference type="InterPro" id="IPR017853">
    <property type="entry name" value="GH"/>
</dbReference>
<protein>
    <submittedName>
        <fullName evidence="6">Carbohydrate-binding protein CenC</fullName>
    </submittedName>
</protein>
<comment type="similarity">
    <text evidence="3">Belongs to the glycosyl hydrolase 5 (cellulase A) family.</text>
</comment>
<evidence type="ECO:0000256" key="2">
    <source>
        <dbReference type="ARBA" id="ARBA00023295"/>
    </source>
</evidence>
<evidence type="ECO:0000259" key="5">
    <source>
        <dbReference type="Pfam" id="PF00150"/>
    </source>
</evidence>
<dbReference type="GO" id="GO:0004553">
    <property type="term" value="F:hydrolase activity, hydrolyzing O-glycosyl compounds"/>
    <property type="evidence" value="ECO:0007669"/>
    <property type="project" value="InterPro"/>
</dbReference>
<feature type="region of interest" description="Disordered" evidence="4">
    <location>
        <begin position="1"/>
        <end position="20"/>
    </location>
</feature>
<evidence type="ECO:0000256" key="3">
    <source>
        <dbReference type="RuleBase" id="RU361153"/>
    </source>
</evidence>
<dbReference type="InterPro" id="IPR001547">
    <property type="entry name" value="Glyco_hydro_5"/>
</dbReference>
<keyword evidence="1 3" id="KW-0378">Hydrolase</keyword>
<dbReference type="GO" id="GO:0000272">
    <property type="term" value="P:polysaccharide catabolic process"/>
    <property type="evidence" value="ECO:0007669"/>
    <property type="project" value="InterPro"/>
</dbReference>
<organism evidence="6 7">
    <name type="scientific">Nocardioides albidus</name>
    <dbReference type="NCBI Taxonomy" id="1517589"/>
    <lineage>
        <taxon>Bacteria</taxon>
        <taxon>Bacillati</taxon>
        <taxon>Actinomycetota</taxon>
        <taxon>Actinomycetes</taxon>
        <taxon>Propionibacteriales</taxon>
        <taxon>Nocardioidaceae</taxon>
        <taxon>Nocardioides</taxon>
    </lineage>
</organism>
<name>A0A5C4VKQ9_9ACTN</name>
<evidence type="ECO:0000313" key="6">
    <source>
        <dbReference type="EMBL" id="TNM36351.1"/>
    </source>
</evidence>
<comment type="caution">
    <text evidence="6">The sequence shown here is derived from an EMBL/GenBank/DDBJ whole genome shotgun (WGS) entry which is preliminary data.</text>
</comment>
<dbReference type="EMBL" id="VDMP01000027">
    <property type="protein sequence ID" value="TNM36351.1"/>
    <property type="molecule type" value="Genomic_DNA"/>
</dbReference>
<keyword evidence="7" id="KW-1185">Reference proteome</keyword>
<feature type="domain" description="Glycoside hydrolase family 5" evidence="5">
    <location>
        <begin position="307"/>
        <end position="469"/>
    </location>
</feature>
<dbReference type="Pfam" id="PF00150">
    <property type="entry name" value="Cellulase"/>
    <property type="match status" value="1"/>
</dbReference>
<dbReference type="Gene3D" id="3.20.20.80">
    <property type="entry name" value="Glycosidases"/>
    <property type="match status" value="1"/>
</dbReference>
<evidence type="ECO:0000256" key="1">
    <source>
        <dbReference type="ARBA" id="ARBA00022801"/>
    </source>
</evidence>
<evidence type="ECO:0000256" key="4">
    <source>
        <dbReference type="SAM" id="MobiDB-lite"/>
    </source>
</evidence>
<dbReference type="AlphaFoldDB" id="A0A5C4VKQ9"/>
<evidence type="ECO:0000313" key="7">
    <source>
        <dbReference type="Proteomes" id="UP000313231"/>
    </source>
</evidence>
<sequence>MTRPCACSTRPDSGGGVMKNAHRRGTWLAVVLAMLLAAAMAAVPPATSGGAAGAGSATLPAGTFEAHLDGFAGVKGTRVKLSRSGAGRNDGRAMVVRRAHTGKATTVSKHRFAGAHAAGTAYVVRVWVRTTARRQVTLRVREIAGGRKVQTRSADVRTKAGAWTRLKVRLKTRKRDSALKLGIVTPRVVSGERVLVDDLRVRPKSGKGDSEPLVATLTNGCGRTARGIPDCGTYVGAAHGSNTDPSGLEQQVGAHLGVRRTYYTATGVASAVRTAQADLAAGRLPWVSFKLPYSWTEMADGKGDAWATDLAQRLATAGGPVWVAFHHEPEGDGDIQEWRRMQEHLAPLVRTTAPNVAFTVVVTGWNQFYGEPAYSLANIWPRGVKVDVAGFDIYQQYGVEKNGTTTTKWTDFAQYYQAISAWAGSVGVDWALGETGVTHVAADARPAEIVNAVQLMQSYGGIAYSYFDSALNSVAPWTLETTTKRNAFAQALRGAAALK</sequence>
<dbReference type="Gene3D" id="2.60.120.260">
    <property type="entry name" value="Galactose-binding domain-like"/>
    <property type="match status" value="1"/>
</dbReference>
<dbReference type="SUPFAM" id="SSF51445">
    <property type="entry name" value="(Trans)glycosidases"/>
    <property type="match status" value="1"/>
</dbReference>
<reference evidence="6 7" key="1">
    <citation type="journal article" date="2016" name="Int. J. Syst. Evol. Microbiol.">
        <title>Nocardioides albidus sp. nov., an actinobacterium isolated from garden soil.</title>
        <authorList>
            <person name="Singh H."/>
            <person name="Du J."/>
            <person name="Trinh H."/>
            <person name="Won K."/>
            <person name="Yang J.E."/>
            <person name="Yin C."/>
            <person name="Kook M."/>
            <person name="Yi T.H."/>
        </authorList>
    </citation>
    <scope>NUCLEOTIDE SEQUENCE [LARGE SCALE GENOMIC DNA]</scope>
    <source>
        <strain evidence="6 7">CCTCC AB 2015297</strain>
    </source>
</reference>
<proteinExistence type="inferred from homology"/>
<gene>
    <name evidence="6" type="ORF">FHP29_19550</name>
</gene>
<accession>A0A5C4VKQ9</accession>
<keyword evidence="2 3" id="KW-0326">Glycosidase</keyword>